<proteinExistence type="predicted"/>
<sequence>MITKYKGNNREAKITKEKKPRKLKKPPVVSLRLSPVLVPDLLVWDQWWSLGHLPPGFIVPLTTVVSFSAPTFNCLCPAAGQSHPIPAMSELDCEITKRDDSVSVYYGLLKISGKEISSTFLPFKDEEKALELYTHLVEHHDYWILSCHHLKYSCDWVLAVKHDPVLKSIFEHGKFSYSTASFSSVVRDCSNVYRHYNDNITPKISIINIENKLSRQLPELYLHLFEGLINYATNNKSSFSKYMVKHPFSPAQLKSHFVAILYVEPDGITDATFGGYDDVNDVFQLDWTDLEHSSRSRILVHCLVNDSLYAYYYDCKSWVCLEQKICYWSDLALIVDDVLYTVMYNYSGEFCSLEAYNLLDKKHLPVKWSSEFSVDPPRSGTLFRLGNGECILGWVNHIDMSFEYIRFNMWCNEQGGIHAAAEHHSAITIPYRSKDICDIFLF</sequence>
<dbReference type="EMBL" id="JAIQCV010000010">
    <property type="protein sequence ID" value="KAH1057569.1"/>
    <property type="molecule type" value="Genomic_DNA"/>
</dbReference>
<dbReference type="AlphaFoldDB" id="A0A9D3UV20"/>
<name>A0A9D3UV20_9ROSI</name>
<reference evidence="2 3" key="1">
    <citation type="journal article" date="2021" name="Plant Biotechnol. J.">
        <title>Multi-omics assisted identification of the key and species-specific regulatory components of drought-tolerant mechanisms in Gossypium stocksii.</title>
        <authorList>
            <person name="Yu D."/>
            <person name="Ke L."/>
            <person name="Zhang D."/>
            <person name="Wu Y."/>
            <person name="Sun Y."/>
            <person name="Mei J."/>
            <person name="Sun J."/>
            <person name="Sun Y."/>
        </authorList>
    </citation>
    <scope>NUCLEOTIDE SEQUENCE [LARGE SCALE GENOMIC DNA]</scope>
    <source>
        <strain evidence="3">cv. E1</strain>
        <tissue evidence="2">Leaf</tissue>
    </source>
</reference>
<accession>A0A9D3UV20</accession>
<gene>
    <name evidence="2" type="ORF">J1N35_035634</name>
</gene>
<evidence type="ECO:0000313" key="2">
    <source>
        <dbReference type="EMBL" id="KAH1057569.1"/>
    </source>
</evidence>
<protein>
    <submittedName>
        <fullName evidence="2">Uncharacterized protein</fullName>
    </submittedName>
</protein>
<evidence type="ECO:0000256" key="1">
    <source>
        <dbReference type="SAM" id="MobiDB-lite"/>
    </source>
</evidence>
<dbReference type="Proteomes" id="UP000828251">
    <property type="component" value="Unassembled WGS sequence"/>
</dbReference>
<comment type="caution">
    <text evidence="2">The sequence shown here is derived from an EMBL/GenBank/DDBJ whole genome shotgun (WGS) entry which is preliminary data.</text>
</comment>
<evidence type="ECO:0000313" key="3">
    <source>
        <dbReference type="Proteomes" id="UP000828251"/>
    </source>
</evidence>
<dbReference type="OrthoDB" id="935257at2759"/>
<organism evidence="2 3">
    <name type="scientific">Gossypium stocksii</name>
    <dbReference type="NCBI Taxonomy" id="47602"/>
    <lineage>
        <taxon>Eukaryota</taxon>
        <taxon>Viridiplantae</taxon>
        <taxon>Streptophyta</taxon>
        <taxon>Embryophyta</taxon>
        <taxon>Tracheophyta</taxon>
        <taxon>Spermatophyta</taxon>
        <taxon>Magnoliopsida</taxon>
        <taxon>eudicotyledons</taxon>
        <taxon>Gunneridae</taxon>
        <taxon>Pentapetalae</taxon>
        <taxon>rosids</taxon>
        <taxon>malvids</taxon>
        <taxon>Malvales</taxon>
        <taxon>Malvaceae</taxon>
        <taxon>Malvoideae</taxon>
        <taxon>Gossypium</taxon>
    </lineage>
</organism>
<feature type="region of interest" description="Disordered" evidence="1">
    <location>
        <begin position="1"/>
        <end position="21"/>
    </location>
</feature>
<feature type="compositionally biased region" description="Basic and acidic residues" evidence="1">
    <location>
        <begin position="8"/>
        <end position="17"/>
    </location>
</feature>
<keyword evidence="3" id="KW-1185">Reference proteome</keyword>